<dbReference type="Gene3D" id="1.10.3720.10">
    <property type="entry name" value="MetI-like"/>
    <property type="match status" value="1"/>
</dbReference>
<name>A0A5M6DUH6_9BACT</name>
<proteinExistence type="inferred from homology"/>
<dbReference type="SUPFAM" id="SSF161098">
    <property type="entry name" value="MetI-like"/>
    <property type="match status" value="1"/>
</dbReference>
<dbReference type="InterPro" id="IPR050366">
    <property type="entry name" value="BP-dependent_transpt_permease"/>
</dbReference>
<dbReference type="AlphaFoldDB" id="A0A5M6DUH6"/>
<comment type="subcellular location">
    <subcellularLocation>
        <location evidence="1 7">Cell membrane</location>
        <topology evidence="1 7">Multi-pass membrane protein</topology>
    </subcellularLocation>
</comment>
<evidence type="ECO:0000256" key="3">
    <source>
        <dbReference type="ARBA" id="ARBA00022475"/>
    </source>
</evidence>
<feature type="domain" description="ABC transmembrane type-1" evidence="8">
    <location>
        <begin position="160"/>
        <end position="351"/>
    </location>
</feature>
<sequence>MNNPVVKQSTNKQKPWLNRLSLAYLLLILLLALFANWLPLGFAPDSTMGQPIYQEPFQWQLYKSGTPFHWLGTDNQGRDLLTVLIYGARTAFLISLPAMALATLIGVSLGMMAGYFGDTGIRWPLGKWLAGIIAVLFFLFCAFNTAFSFPAEAGIMGNVFFKIALFAIISYLLQKVLGFLLLKLPFFRPEFPVPFDFFLLKIIELLGAVPRLLLVLCLAAFFPPAVDKVILLGMLTFWPSIARLTRAEMLKQKSLPYVEAAVALGFSPARVLTRHALPNILVPILVAVTFGICNLIALESTLSFLGYGLPPETPSWGQAINGFRANTGAWWLLLFPGLSIILVVLALQNVNNYIIRYLQPK</sequence>
<evidence type="ECO:0000259" key="8">
    <source>
        <dbReference type="PROSITE" id="PS50928"/>
    </source>
</evidence>
<dbReference type="EMBL" id="VWSF01000001">
    <property type="protein sequence ID" value="KAA5549095.1"/>
    <property type="molecule type" value="Genomic_DNA"/>
</dbReference>
<keyword evidence="2 7" id="KW-0813">Transport</keyword>
<feature type="transmembrane region" description="Helical" evidence="7">
    <location>
        <begin position="280"/>
        <end position="309"/>
    </location>
</feature>
<feature type="transmembrane region" description="Helical" evidence="7">
    <location>
        <begin position="202"/>
        <end position="222"/>
    </location>
</feature>
<feature type="transmembrane region" description="Helical" evidence="7">
    <location>
        <begin position="20"/>
        <end position="38"/>
    </location>
</feature>
<evidence type="ECO:0000313" key="9">
    <source>
        <dbReference type="EMBL" id="KAA5549095.1"/>
    </source>
</evidence>
<evidence type="ECO:0000256" key="5">
    <source>
        <dbReference type="ARBA" id="ARBA00022989"/>
    </source>
</evidence>
<feature type="transmembrane region" description="Helical" evidence="7">
    <location>
        <begin position="128"/>
        <end position="147"/>
    </location>
</feature>
<dbReference type="CDD" id="cd06261">
    <property type="entry name" value="TM_PBP2"/>
    <property type="match status" value="1"/>
</dbReference>
<evidence type="ECO:0000256" key="6">
    <source>
        <dbReference type="ARBA" id="ARBA00023136"/>
    </source>
</evidence>
<feature type="transmembrane region" description="Helical" evidence="7">
    <location>
        <begin position="329"/>
        <end position="347"/>
    </location>
</feature>
<comment type="caution">
    <text evidence="9">The sequence shown here is derived from an EMBL/GenBank/DDBJ whole genome shotgun (WGS) entry which is preliminary data.</text>
</comment>
<evidence type="ECO:0000256" key="4">
    <source>
        <dbReference type="ARBA" id="ARBA00022692"/>
    </source>
</evidence>
<dbReference type="PANTHER" id="PTHR43386:SF1">
    <property type="entry name" value="D,D-DIPEPTIDE TRANSPORT SYSTEM PERMEASE PROTEIN DDPC-RELATED"/>
    <property type="match status" value="1"/>
</dbReference>
<comment type="similarity">
    <text evidence="7">Belongs to the binding-protein-dependent transport system permease family.</text>
</comment>
<dbReference type="GO" id="GO:0005886">
    <property type="term" value="C:plasma membrane"/>
    <property type="evidence" value="ECO:0007669"/>
    <property type="project" value="UniProtKB-SubCell"/>
</dbReference>
<gene>
    <name evidence="9" type="ORF">F0145_00395</name>
</gene>
<dbReference type="Pfam" id="PF00528">
    <property type="entry name" value="BPD_transp_1"/>
    <property type="match status" value="1"/>
</dbReference>
<evidence type="ECO:0000256" key="1">
    <source>
        <dbReference type="ARBA" id="ARBA00004651"/>
    </source>
</evidence>
<dbReference type="RefSeq" id="WP_150086090.1">
    <property type="nucleotide sequence ID" value="NZ_VWSF01000001.1"/>
</dbReference>
<keyword evidence="10" id="KW-1185">Reference proteome</keyword>
<evidence type="ECO:0000256" key="7">
    <source>
        <dbReference type="RuleBase" id="RU363032"/>
    </source>
</evidence>
<keyword evidence="6 7" id="KW-0472">Membrane</keyword>
<keyword evidence="4 7" id="KW-0812">Transmembrane</keyword>
<keyword evidence="3" id="KW-1003">Cell membrane</keyword>
<accession>A0A5M6DUH6</accession>
<dbReference type="PROSITE" id="PS50928">
    <property type="entry name" value="ABC_TM1"/>
    <property type="match status" value="1"/>
</dbReference>
<dbReference type="Proteomes" id="UP000323426">
    <property type="component" value="Unassembled WGS sequence"/>
</dbReference>
<dbReference type="PANTHER" id="PTHR43386">
    <property type="entry name" value="OLIGOPEPTIDE TRANSPORT SYSTEM PERMEASE PROTEIN APPC"/>
    <property type="match status" value="1"/>
</dbReference>
<dbReference type="GO" id="GO:0055085">
    <property type="term" value="P:transmembrane transport"/>
    <property type="evidence" value="ECO:0007669"/>
    <property type="project" value="InterPro"/>
</dbReference>
<dbReference type="InterPro" id="IPR000515">
    <property type="entry name" value="MetI-like"/>
</dbReference>
<keyword evidence="5 7" id="KW-1133">Transmembrane helix</keyword>
<protein>
    <submittedName>
        <fullName evidence="9">ABC transporter permease</fullName>
    </submittedName>
</protein>
<feature type="transmembrane region" description="Helical" evidence="7">
    <location>
        <begin position="91"/>
        <end position="116"/>
    </location>
</feature>
<evidence type="ECO:0000313" key="10">
    <source>
        <dbReference type="Proteomes" id="UP000323426"/>
    </source>
</evidence>
<feature type="transmembrane region" description="Helical" evidence="7">
    <location>
        <begin position="159"/>
        <end position="182"/>
    </location>
</feature>
<reference evidence="9 10" key="1">
    <citation type="submission" date="2019-09" db="EMBL/GenBank/DDBJ databases">
        <title>Genome sequence and assembly of Adhaeribacter sp.</title>
        <authorList>
            <person name="Chhetri G."/>
        </authorList>
    </citation>
    <scope>NUCLEOTIDE SEQUENCE [LARGE SCALE GENOMIC DNA]</scope>
    <source>
        <strain evidence="9 10">DK36</strain>
    </source>
</reference>
<organism evidence="9 10">
    <name type="scientific">Adhaeribacter rhizoryzae</name>
    <dbReference type="NCBI Taxonomy" id="2607907"/>
    <lineage>
        <taxon>Bacteria</taxon>
        <taxon>Pseudomonadati</taxon>
        <taxon>Bacteroidota</taxon>
        <taxon>Cytophagia</taxon>
        <taxon>Cytophagales</taxon>
        <taxon>Hymenobacteraceae</taxon>
        <taxon>Adhaeribacter</taxon>
    </lineage>
</organism>
<evidence type="ECO:0000256" key="2">
    <source>
        <dbReference type="ARBA" id="ARBA00022448"/>
    </source>
</evidence>
<dbReference type="InterPro" id="IPR035906">
    <property type="entry name" value="MetI-like_sf"/>
</dbReference>